<protein>
    <submittedName>
        <fullName evidence="1">TnpV protein</fullName>
    </submittedName>
</protein>
<organism evidence="1 2">
    <name type="scientific">Candidatus Eisenbergiella merdigallinarum</name>
    <dbReference type="NCBI Taxonomy" id="2838552"/>
    <lineage>
        <taxon>Bacteria</taxon>
        <taxon>Bacillati</taxon>
        <taxon>Bacillota</taxon>
        <taxon>Clostridia</taxon>
        <taxon>Lachnospirales</taxon>
        <taxon>Lachnospiraceae</taxon>
        <taxon>Eisenbergiella</taxon>
    </lineage>
</organism>
<accession>A0A9D2MSE7</accession>
<comment type="caution">
    <text evidence="1">The sequence shown here is derived from an EMBL/GenBank/DDBJ whole genome shotgun (WGS) entry which is preliminary data.</text>
</comment>
<dbReference type="EMBL" id="DWXE01000016">
    <property type="protein sequence ID" value="HJB90775.1"/>
    <property type="molecule type" value="Genomic_DNA"/>
</dbReference>
<evidence type="ECO:0000313" key="1">
    <source>
        <dbReference type="EMBL" id="HJB90775.1"/>
    </source>
</evidence>
<dbReference type="Proteomes" id="UP000886883">
    <property type="component" value="Unassembled WGS sequence"/>
</dbReference>
<sequence>MAELAYKKAGAYLIPDLMLDGENEMEELPLGKYGMLRDTFLRENHRTTYMSWTLQGTLQAHLREVDQRAQEEVDQMVAEMMKRDGVDEELKARDPMAWVQKVNALTAQAEEVVLGEIVYK</sequence>
<name>A0A9D2MSE7_9FIRM</name>
<reference evidence="1" key="2">
    <citation type="submission" date="2021-04" db="EMBL/GenBank/DDBJ databases">
        <authorList>
            <person name="Gilroy R."/>
        </authorList>
    </citation>
    <scope>NUCLEOTIDE SEQUENCE</scope>
    <source>
        <strain evidence="1">USAMLcec3-2134</strain>
    </source>
</reference>
<dbReference type="AlphaFoldDB" id="A0A9D2MSE7"/>
<dbReference type="Pfam" id="PF14198">
    <property type="entry name" value="TnpV"/>
    <property type="match status" value="1"/>
</dbReference>
<gene>
    <name evidence="1" type="ORF">H9763_04825</name>
</gene>
<reference evidence="1" key="1">
    <citation type="journal article" date="2021" name="PeerJ">
        <title>Extensive microbial diversity within the chicken gut microbiome revealed by metagenomics and culture.</title>
        <authorList>
            <person name="Gilroy R."/>
            <person name="Ravi A."/>
            <person name="Getino M."/>
            <person name="Pursley I."/>
            <person name="Horton D.L."/>
            <person name="Alikhan N.F."/>
            <person name="Baker D."/>
            <person name="Gharbi K."/>
            <person name="Hall N."/>
            <person name="Watson M."/>
            <person name="Adriaenssens E.M."/>
            <person name="Foster-Nyarko E."/>
            <person name="Jarju S."/>
            <person name="Secka A."/>
            <person name="Antonio M."/>
            <person name="Oren A."/>
            <person name="Chaudhuri R.R."/>
            <person name="La Ragione R."/>
            <person name="Hildebrand F."/>
            <person name="Pallen M.J."/>
        </authorList>
    </citation>
    <scope>NUCLEOTIDE SEQUENCE</scope>
    <source>
        <strain evidence="1">USAMLcec3-2134</strain>
    </source>
</reference>
<proteinExistence type="predicted"/>
<dbReference type="InterPro" id="IPR026989">
    <property type="entry name" value="TnpV"/>
</dbReference>
<evidence type="ECO:0000313" key="2">
    <source>
        <dbReference type="Proteomes" id="UP000886883"/>
    </source>
</evidence>